<keyword evidence="3" id="KW-1185">Reference proteome</keyword>
<keyword evidence="1" id="KW-1133">Transmembrane helix</keyword>
<gene>
    <name evidence="2" type="ORF">KAK10_03945</name>
</gene>
<feature type="transmembrane region" description="Helical" evidence="1">
    <location>
        <begin position="37"/>
        <end position="59"/>
    </location>
</feature>
<dbReference type="RefSeq" id="WP_205144206.1">
    <property type="nucleotide sequence ID" value="NZ_JAFBDN010000025.1"/>
</dbReference>
<feature type="transmembrane region" description="Helical" evidence="1">
    <location>
        <begin position="71"/>
        <end position="89"/>
    </location>
</feature>
<comment type="caution">
    <text evidence="2">The sequence shown here is derived from an EMBL/GenBank/DDBJ whole genome shotgun (WGS) entry which is preliminary data.</text>
</comment>
<evidence type="ECO:0000256" key="1">
    <source>
        <dbReference type="SAM" id="Phobius"/>
    </source>
</evidence>
<dbReference type="EMBL" id="JAGMVS010000048">
    <property type="protein sequence ID" value="MCM2437086.1"/>
    <property type="molecule type" value="Genomic_DNA"/>
</dbReference>
<sequence>MFKNKIILPAVILLSTLFANGIFNYSTGLNLLNKTHTSISFGLGLITGPLIGLVLATPITKLLHRYDNHKVAAIGLSGATLSILIYSFLNNTANPLLVAVIF</sequence>
<reference evidence="2" key="1">
    <citation type="submission" date="2021-04" db="EMBL/GenBank/DDBJ databases">
        <title>Taxonomic assessment of Weissella genus.</title>
        <authorList>
            <person name="Fanelli F."/>
            <person name="Chieffi D."/>
            <person name="Dell'Aquila A."/>
            <person name="Gyu-Sung C."/>
            <person name="Franz C.M.A.P."/>
            <person name="Fusco V."/>
        </authorList>
    </citation>
    <scope>NUCLEOTIDE SEQUENCE</scope>
    <source>
        <strain evidence="2">LMG 25373</strain>
    </source>
</reference>
<dbReference type="Proteomes" id="UP001057481">
    <property type="component" value="Unassembled WGS sequence"/>
</dbReference>
<accession>A0ABT0VHF4</accession>
<keyword evidence="1" id="KW-0812">Transmembrane</keyword>
<proteinExistence type="predicted"/>
<evidence type="ECO:0000313" key="3">
    <source>
        <dbReference type="Proteomes" id="UP001057481"/>
    </source>
</evidence>
<dbReference type="SUPFAM" id="SSF103473">
    <property type="entry name" value="MFS general substrate transporter"/>
    <property type="match status" value="1"/>
</dbReference>
<keyword evidence="1" id="KW-0472">Membrane</keyword>
<evidence type="ECO:0000313" key="2">
    <source>
        <dbReference type="EMBL" id="MCM2437086.1"/>
    </source>
</evidence>
<name>A0ABT0VHF4_9LACO</name>
<protein>
    <recommendedName>
        <fullName evidence="4">MFS transporter</fullName>
    </recommendedName>
</protein>
<dbReference type="InterPro" id="IPR036259">
    <property type="entry name" value="MFS_trans_sf"/>
</dbReference>
<organism evidence="2 3">
    <name type="scientific">Periweissella beninensis</name>
    <dbReference type="NCBI Taxonomy" id="504936"/>
    <lineage>
        <taxon>Bacteria</taxon>
        <taxon>Bacillati</taxon>
        <taxon>Bacillota</taxon>
        <taxon>Bacilli</taxon>
        <taxon>Lactobacillales</taxon>
        <taxon>Lactobacillaceae</taxon>
        <taxon>Periweissella</taxon>
    </lineage>
</organism>
<evidence type="ECO:0008006" key="4">
    <source>
        <dbReference type="Google" id="ProtNLM"/>
    </source>
</evidence>